<dbReference type="InterPro" id="IPR027417">
    <property type="entry name" value="P-loop_NTPase"/>
</dbReference>
<dbReference type="Pfam" id="PF13175">
    <property type="entry name" value="AAA_15"/>
    <property type="match status" value="1"/>
</dbReference>
<reference evidence="2 3" key="1">
    <citation type="submission" date="2016-05" db="EMBL/GenBank/DDBJ databases">
        <title>Single-cell genome of chain-forming Candidatus Thiomargarita nelsonii and comparison to other large sulfur-oxidizing bacteria.</title>
        <authorList>
            <person name="Winkel M."/>
            <person name="Salman V."/>
            <person name="Woyke T."/>
            <person name="Schulz-Vogt H."/>
            <person name="Richter M."/>
            <person name="Flood B."/>
            <person name="Bailey J."/>
            <person name="Amann R."/>
            <person name="Mussmann M."/>
        </authorList>
    </citation>
    <scope>NUCLEOTIDE SEQUENCE [LARGE SCALE GENOMIC DNA]</scope>
    <source>
        <strain evidence="2 3">THI036</strain>
    </source>
</reference>
<evidence type="ECO:0000313" key="2">
    <source>
        <dbReference type="EMBL" id="OAD20804.1"/>
    </source>
</evidence>
<dbReference type="EMBL" id="LUTY01002099">
    <property type="protein sequence ID" value="OAD20804.1"/>
    <property type="molecule type" value="Genomic_DNA"/>
</dbReference>
<name>A0A176RYK9_9GAMM</name>
<organism evidence="2 3">
    <name type="scientific">Candidatus Thiomargarita nelsonii</name>
    <dbReference type="NCBI Taxonomy" id="1003181"/>
    <lineage>
        <taxon>Bacteria</taxon>
        <taxon>Pseudomonadati</taxon>
        <taxon>Pseudomonadota</taxon>
        <taxon>Gammaproteobacteria</taxon>
        <taxon>Thiotrichales</taxon>
        <taxon>Thiotrichaceae</taxon>
        <taxon>Thiomargarita</taxon>
    </lineage>
</organism>
<feature type="non-terminal residue" evidence="2">
    <location>
        <position position="131"/>
    </location>
</feature>
<evidence type="ECO:0000259" key="1">
    <source>
        <dbReference type="Pfam" id="PF13175"/>
    </source>
</evidence>
<feature type="domain" description="Endonuclease GajA/Old nuclease/RecF-like AAA" evidence="1">
    <location>
        <begin position="2"/>
        <end position="67"/>
    </location>
</feature>
<gene>
    <name evidence="2" type="ORF">THIOM_003468</name>
</gene>
<accession>A0A176RYK9</accession>
<proteinExistence type="predicted"/>
<dbReference type="Proteomes" id="UP000076962">
    <property type="component" value="Unassembled WGS sequence"/>
</dbReference>
<keyword evidence="3" id="KW-1185">Reference proteome</keyword>
<comment type="caution">
    <text evidence="2">The sequence shown here is derived from an EMBL/GenBank/DDBJ whole genome shotgun (WGS) entry which is preliminary data.</text>
</comment>
<dbReference type="SUPFAM" id="SSF52540">
    <property type="entry name" value="P-loop containing nucleoside triphosphate hydrolases"/>
    <property type="match status" value="1"/>
</dbReference>
<sequence length="131" mass="15400">MEKLIVKNFGALRNIEIQLKDLTVFIGETGTGKSTLAKLLSIFRSSDFWDGEVRQVEFFKRKLAYYQLANFLEPGTIIEYQSELGFYLIYNEENVRAGVSEKTLKYFYDKNIKIVDDHINNFIKDMMRESF</sequence>
<dbReference type="Gene3D" id="3.40.50.300">
    <property type="entry name" value="P-loop containing nucleotide triphosphate hydrolases"/>
    <property type="match status" value="1"/>
</dbReference>
<dbReference type="InterPro" id="IPR041685">
    <property type="entry name" value="AAA_GajA/Old/RecF-like"/>
</dbReference>
<protein>
    <recommendedName>
        <fullName evidence="1">Endonuclease GajA/Old nuclease/RecF-like AAA domain-containing protein</fullName>
    </recommendedName>
</protein>
<evidence type="ECO:0000313" key="3">
    <source>
        <dbReference type="Proteomes" id="UP000076962"/>
    </source>
</evidence>
<dbReference type="AlphaFoldDB" id="A0A176RYK9"/>